<evidence type="ECO:0000259" key="4">
    <source>
        <dbReference type="Pfam" id="PF00079"/>
    </source>
</evidence>
<feature type="domain" description="Serpin" evidence="4">
    <location>
        <begin position="32"/>
        <end position="132"/>
    </location>
</feature>
<dbReference type="Gene3D" id="3.30.497.10">
    <property type="entry name" value="Antithrombin, subunit I, domain 2"/>
    <property type="match status" value="1"/>
</dbReference>
<dbReference type="InterPro" id="IPR023796">
    <property type="entry name" value="Serpin_dom"/>
</dbReference>
<dbReference type="InterPro" id="IPR036186">
    <property type="entry name" value="Serpin_sf"/>
</dbReference>
<evidence type="ECO:0000313" key="5">
    <source>
        <dbReference type="EMBL" id="RWS19904.1"/>
    </source>
</evidence>
<dbReference type="AlphaFoldDB" id="A0A443RXG2"/>
<keyword evidence="3" id="KW-0732">Signal</keyword>
<dbReference type="EMBL" id="NCKV01021736">
    <property type="protein sequence ID" value="RWS19904.1"/>
    <property type="molecule type" value="Genomic_DNA"/>
</dbReference>
<dbReference type="OrthoDB" id="10063692at2759"/>
<keyword evidence="2" id="KW-0722">Serine protease inhibitor</keyword>
<dbReference type="InterPro" id="IPR042178">
    <property type="entry name" value="Serpin_sf_1"/>
</dbReference>
<keyword evidence="6" id="KW-1185">Reference proteome</keyword>
<gene>
    <name evidence="5" type="ORF">B4U80_14353</name>
</gene>
<reference evidence="5 6" key="1">
    <citation type="journal article" date="2018" name="Gigascience">
        <title>Genomes of trombidid mites reveal novel predicted allergens and laterally-transferred genes associated with secondary metabolism.</title>
        <authorList>
            <person name="Dong X."/>
            <person name="Chaisiri K."/>
            <person name="Xia D."/>
            <person name="Armstrong S.D."/>
            <person name="Fang Y."/>
            <person name="Donnelly M.J."/>
            <person name="Kadowaki T."/>
            <person name="McGarry J.W."/>
            <person name="Darby A.C."/>
            <person name="Makepeace B.L."/>
        </authorList>
    </citation>
    <scope>NUCLEOTIDE SEQUENCE [LARGE SCALE GENOMIC DNA]</scope>
    <source>
        <strain evidence="5">UoL-UT</strain>
    </source>
</reference>
<dbReference type="GO" id="GO:0004867">
    <property type="term" value="F:serine-type endopeptidase inhibitor activity"/>
    <property type="evidence" value="ECO:0007669"/>
    <property type="project" value="UniProtKB-KW"/>
</dbReference>
<dbReference type="Pfam" id="PF00079">
    <property type="entry name" value="Serpin"/>
    <property type="match status" value="1"/>
</dbReference>
<feature type="chain" id="PRO_5019421420" description="Serpin domain-containing protein" evidence="3">
    <location>
        <begin position="18"/>
        <end position="135"/>
    </location>
</feature>
<protein>
    <recommendedName>
        <fullName evidence="4">Serpin domain-containing protein</fullName>
    </recommendedName>
</protein>
<name>A0A443RXG2_9ACAR</name>
<comment type="caution">
    <text evidence="5">The sequence shown here is derived from an EMBL/GenBank/DDBJ whole genome shotgun (WGS) entry which is preliminary data.</text>
</comment>
<sequence>MKFFIIFLLFAYVFCESQVLPHLNKKTFANGINGFSLEFTKKLERIETKNELFSPLGLAMTTGMLIQGANGQIKDDMLRMLGMSEYNNIHIIHEMFKNISDEYKERATRSQKPRNITLELSNLFMSQEGISIPET</sequence>
<feature type="non-terminal residue" evidence="5">
    <location>
        <position position="135"/>
    </location>
</feature>
<dbReference type="Proteomes" id="UP000288716">
    <property type="component" value="Unassembled WGS sequence"/>
</dbReference>
<evidence type="ECO:0000256" key="3">
    <source>
        <dbReference type="SAM" id="SignalP"/>
    </source>
</evidence>
<dbReference type="VEuPathDB" id="VectorBase:LDEU012136"/>
<feature type="signal peptide" evidence="3">
    <location>
        <begin position="1"/>
        <end position="17"/>
    </location>
</feature>
<accession>A0A443RXG2</accession>
<organism evidence="5 6">
    <name type="scientific">Leptotrombidium deliense</name>
    <dbReference type="NCBI Taxonomy" id="299467"/>
    <lineage>
        <taxon>Eukaryota</taxon>
        <taxon>Metazoa</taxon>
        <taxon>Ecdysozoa</taxon>
        <taxon>Arthropoda</taxon>
        <taxon>Chelicerata</taxon>
        <taxon>Arachnida</taxon>
        <taxon>Acari</taxon>
        <taxon>Acariformes</taxon>
        <taxon>Trombidiformes</taxon>
        <taxon>Prostigmata</taxon>
        <taxon>Anystina</taxon>
        <taxon>Parasitengona</taxon>
        <taxon>Trombiculoidea</taxon>
        <taxon>Trombiculidae</taxon>
        <taxon>Leptotrombidium</taxon>
    </lineage>
</organism>
<evidence type="ECO:0000313" key="6">
    <source>
        <dbReference type="Proteomes" id="UP000288716"/>
    </source>
</evidence>
<dbReference type="SUPFAM" id="SSF56574">
    <property type="entry name" value="Serpins"/>
    <property type="match status" value="1"/>
</dbReference>
<proteinExistence type="predicted"/>
<evidence type="ECO:0000256" key="1">
    <source>
        <dbReference type="ARBA" id="ARBA00022690"/>
    </source>
</evidence>
<evidence type="ECO:0000256" key="2">
    <source>
        <dbReference type="ARBA" id="ARBA00022900"/>
    </source>
</evidence>
<keyword evidence="1" id="KW-0646">Protease inhibitor</keyword>